<dbReference type="Gene3D" id="3.30.230.10">
    <property type="match status" value="1"/>
</dbReference>
<proteinExistence type="inferred from homology"/>
<dbReference type="EMBL" id="CAXLJL010000123">
    <property type="protein sequence ID" value="CAL5132343.1"/>
    <property type="molecule type" value="Genomic_DNA"/>
</dbReference>
<comment type="caution">
    <text evidence="5">The sequence shown here is derived from an EMBL/GenBank/DDBJ whole genome shotgun (WGS) entry which is preliminary data.</text>
</comment>
<dbReference type="GO" id="GO:0003723">
    <property type="term" value="F:RNA binding"/>
    <property type="evidence" value="ECO:0007669"/>
    <property type="project" value="TreeGrafter"/>
</dbReference>
<evidence type="ECO:0000256" key="3">
    <source>
        <dbReference type="ARBA" id="ARBA00023274"/>
    </source>
</evidence>
<dbReference type="SUPFAM" id="SSF54211">
    <property type="entry name" value="Ribosomal protein S5 domain 2-like"/>
    <property type="match status" value="1"/>
</dbReference>
<evidence type="ECO:0000313" key="6">
    <source>
        <dbReference type="Proteomes" id="UP001497525"/>
    </source>
</evidence>
<dbReference type="GO" id="GO:0003735">
    <property type="term" value="F:structural constituent of ribosome"/>
    <property type="evidence" value="ECO:0007669"/>
    <property type="project" value="InterPro"/>
</dbReference>
<evidence type="ECO:0000256" key="1">
    <source>
        <dbReference type="ARBA" id="ARBA00005251"/>
    </source>
</evidence>
<keyword evidence="3" id="KW-0687">Ribonucleoprotein</keyword>
<dbReference type="GO" id="GO:0005763">
    <property type="term" value="C:mitochondrial small ribosomal subunit"/>
    <property type="evidence" value="ECO:0007669"/>
    <property type="project" value="TreeGrafter"/>
</dbReference>
<sequence>MFAFLKASAVTYRWPVYLDLLKRLLASDVNILSTSDRRSKSSKIQSSIKLYLKRIQEYETMLETERQDFERGRRYLAQIMGEDPATFTQEKIDESIKYLFPSNLFCLKARPKLKPPEDVFPKERRLQCDPDGRPLHTLFYTQHPNFYSVMHEAVYQLEDMKNEYDGIFTGFTSQSKSRAPISLLSTEWFTKAELEEAISESVTDDQYEQWLLLMNRLAAHPFANLGKEFILRFRSNATKTVREETYPEPELDPVTHRRYMRSFGQKKNAFAEATVYMPGTGKITVNDKHMLEVFPNLGDREQIMSPLQLTKTLGQVDITAKVTGDGSSSPANALRLAISRCLASLLPEDVGKNRLRVAGLLQQDNRFGEKKKPGQPKARKKPIWKAR</sequence>
<dbReference type="PANTHER" id="PTHR21569:SF1">
    <property type="entry name" value="SMALL RIBOSOMAL SUBUNIT PROTEIN US9M"/>
    <property type="match status" value="1"/>
</dbReference>
<gene>
    <name evidence="5" type="ORF">CDAUBV1_LOCUS5178</name>
</gene>
<dbReference type="GO" id="GO:0006412">
    <property type="term" value="P:translation"/>
    <property type="evidence" value="ECO:0007669"/>
    <property type="project" value="InterPro"/>
</dbReference>
<dbReference type="AlphaFoldDB" id="A0AAV2TAI9"/>
<feature type="region of interest" description="Disordered" evidence="4">
    <location>
        <begin position="364"/>
        <end position="387"/>
    </location>
</feature>
<feature type="compositionally biased region" description="Basic residues" evidence="4">
    <location>
        <begin position="373"/>
        <end position="387"/>
    </location>
</feature>
<dbReference type="InterPro" id="IPR020568">
    <property type="entry name" value="Ribosomal_Su5_D2-typ_SF"/>
</dbReference>
<protein>
    <recommendedName>
        <fullName evidence="7">Mitochondrial ribosomal protein S9</fullName>
    </recommendedName>
</protein>
<evidence type="ECO:0000313" key="5">
    <source>
        <dbReference type="EMBL" id="CAL5132343.1"/>
    </source>
</evidence>
<keyword evidence="2" id="KW-0689">Ribosomal protein</keyword>
<name>A0AAV2TAI9_CALDB</name>
<dbReference type="InterPro" id="IPR000754">
    <property type="entry name" value="Ribosomal_uS9"/>
</dbReference>
<evidence type="ECO:0008006" key="7">
    <source>
        <dbReference type="Google" id="ProtNLM"/>
    </source>
</evidence>
<organism evidence="5 6">
    <name type="scientific">Calicophoron daubneyi</name>
    <name type="common">Rumen fluke</name>
    <name type="synonym">Paramphistomum daubneyi</name>
    <dbReference type="NCBI Taxonomy" id="300641"/>
    <lineage>
        <taxon>Eukaryota</taxon>
        <taxon>Metazoa</taxon>
        <taxon>Spiralia</taxon>
        <taxon>Lophotrochozoa</taxon>
        <taxon>Platyhelminthes</taxon>
        <taxon>Trematoda</taxon>
        <taxon>Digenea</taxon>
        <taxon>Plagiorchiida</taxon>
        <taxon>Pronocephalata</taxon>
        <taxon>Paramphistomoidea</taxon>
        <taxon>Paramphistomidae</taxon>
        <taxon>Calicophoron</taxon>
    </lineage>
</organism>
<evidence type="ECO:0000256" key="2">
    <source>
        <dbReference type="ARBA" id="ARBA00022980"/>
    </source>
</evidence>
<dbReference type="Pfam" id="PF00380">
    <property type="entry name" value="Ribosomal_S9"/>
    <property type="match status" value="1"/>
</dbReference>
<evidence type="ECO:0000256" key="4">
    <source>
        <dbReference type="SAM" id="MobiDB-lite"/>
    </source>
</evidence>
<dbReference type="Proteomes" id="UP001497525">
    <property type="component" value="Unassembled WGS sequence"/>
</dbReference>
<reference evidence="5" key="1">
    <citation type="submission" date="2024-06" db="EMBL/GenBank/DDBJ databases">
        <authorList>
            <person name="Liu X."/>
            <person name="Lenzi L."/>
            <person name="Haldenby T S."/>
            <person name="Uol C."/>
        </authorList>
    </citation>
    <scope>NUCLEOTIDE SEQUENCE</scope>
</reference>
<dbReference type="InterPro" id="IPR014721">
    <property type="entry name" value="Ribsml_uS5_D2-typ_fold_subgr"/>
</dbReference>
<comment type="similarity">
    <text evidence="1">Belongs to the universal ribosomal protein uS9 family.</text>
</comment>
<dbReference type="PANTHER" id="PTHR21569">
    <property type="entry name" value="RIBOSOMAL PROTEIN S9"/>
    <property type="match status" value="1"/>
</dbReference>
<accession>A0AAV2TAI9</accession>